<gene>
    <name evidence="1" type="ORF">V5O48_012229</name>
</gene>
<sequence>MSLPRTSSKEEISDSRVSFHQRSPDFQQHFDLRITTDSIPVKQEPHSPFSLYVYDTPFSKAALPRPILSNIVPPATGRAHSKFPAPTSPVAESVHREWWEQFLSTSGYSLHDLETHTRYLFSDTSHNLEFLNVGCFVQNLYSPERRHTIQPSLMLAILAMATLMKSSNIEHGEKGRRDALHLRDAAHQALQATMASSEWVDAAVAEAALILCLFESSAHPHYDPARHMSALTLLSNLIRNLSLSTIDIDDPDVCRFTPNTVPSVQVSSDKALSRRCQCIPSDAQEPPDNRSSWSYPLSWNPSWTDVQAKDEECRRVCWAALSMVASYSVHVAALDDEQGDVEDGGTGELWICDSANYAILFPGEAIDRASPSYRAADAPSPKESVHALYCRSMLLWVFCHYRLGRCRNEELAAEYVQEVMGETQFLQESLDFHVCNLDTGLIYLTREYISK</sequence>
<evidence type="ECO:0008006" key="3">
    <source>
        <dbReference type="Google" id="ProtNLM"/>
    </source>
</evidence>
<comment type="caution">
    <text evidence="1">The sequence shown here is derived from an EMBL/GenBank/DDBJ whole genome shotgun (WGS) entry which is preliminary data.</text>
</comment>
<keyword evidence="2" id="KW-1185">Reference proteome</keyword>
<name>A0ABR3F3F5_9AGAR</name>
<dbReference type="Proteomes" id="UP001465976">
    <property type="component" value="Unassembled WGS sequence"/>
</dbReference>
<dbReference type="EMBL" id="JBAHYK010001062">
    <property type="protein sequence ID" value="KAL0569731.1"/>
    <property type="molecule type" value="Genomic_DNA"/>
</dbReference>
<evidence type="ECO:0000313" key="2">
    <source>
        <dbReference type="Proteomes" id="UP001465976"/>
    </source>
</evidence>
<reference evidence="1 2" key="1">
    <citation type="submission" date="2024-02" db="EMBL/GenBank/DDBJ databases">
        <title>A draft genome for the cacao thread blight pathogen Marasmius crinis-equi.</title>
        <authorList>
            <person name="Cohen S.P."/>
            <person name="Baruah I.K."/>
            <person name="Amoako-Attah I."/>
            <person name="Bukari Y."/>
            <person name="Meinhardt L.W."/>
            <person name="Bailey B.A."/>
        </authorList>
    </citation>
    <scope>NUCLEOTIDE SEQUENCE [LARGE SCALE GENOMIC DNA]</scope>
    <source>
        <strain evidence="1 2">GH-76</strain>
    </source>
</reference>
<accession>A0ABR3F3F5</accession>
<protein>
    <recommendedName>
        <fullName evidence="3">Transcription factor domain-containing protein</fullName>
    </recommendedName>
</protein>
<organism evidence="1 2">
    <name type="scientific">Marasmius crinis-equi</name>
    <dbReference type="NCBI Taxonomy" id="585013"/>
    <lineage>
        <taxon>Eukaryota</taxon>
        <taxon>Fungi</taxon>
        <taxon>Dikarya</taxon>
        <taxon>Basidiomycota</taxon>
        <taxon>Agaricomycotina</taxon>
        <taxon>Agaricomycetes</taxon>
        <taxon>Agaricomycetidae</taxon>
        <taxon>Agaricales</taxon>
        <taxon>Marasmiineae</taxon>
        <taxon>Marasmiaceae</taxon>
        <taxon>Marasmius</taxon>
    </lineage>
</organism>
<evidence type="ECO:0000313" key="1">
    <source>
        <dbReference type="EMBL" id="KAL0569731.1"/>
    </source>
</evidence>
<proteinExistence type="predicted"/>